<dbReference type="PANTHER" id="PTHR43283">
    <property type="entry name" value="BETA-LACTAMASE-RELATED"/>
    <property type="match status" value="1"/>
</dbReference>
<evidence type="ECO:0000313" key="3">
    <source>
        <dbReference type="Proteomes" id="UP000623419"/>
    </source>
</evidence>
<dbReference type="InterPro" id="IPR012338">
    <property type="entry name" value="Beta-lactam/transpept-like"/>
</dbReference>
<accession>A0ABQ1HFW7</accession>
<evidence type="ECO:0000313" key="2">
    <source>
        <dbReference type="EMBL" id="GGA73449.1"/>
    </source>
</evidence>
<dbReference type="Proteomes" id="UP000623419">
    <property type="component" value="Unassembled WGS sequence"/>
</dbReference>
<reference evidence="3" key="1">
    <citation type="journal article" date="2019" name="Int. J. Syst. Evol. Microbiol.">
        <title>The Global Catalogue of Microorganisms (GCM) 10K type strain sequencing project: providing services to taxonomists for standard genome sequencing and annotation.</title>
        <authorList>
            <consortium name="The Broad Institute Genomics Platform"/>
            <consortium name="The Broad Institute Genome Sequencing Center for Infectious Disease"/>
            <person name="Wu L."/>
            <person name="Ma J."/>
        </authorList>
    </citation>
    <scope>NUCLEOTIDE SEQUENCE [LARGE SCALE GENOMIC DNA]</scope>
    <source>
        <strain evidence="3">CGMCC 1.15905</strain>
    </source>
</reference>
<protein>
    <recommendedName>
        <fullName evidence="1">Beta-lactamase-related domain-containing protein</fullName>
    </recommendedName>
</protein>
<name>A0ABQ1HFW7_9GAMM</name>
<evidence type="ECO:0000259" key="1">
    <source>
        <dbReference type="Pfam" id="PF00144"/>
    </source>
</evidence>
<dbReference type="EMBL" id="BMKC01000001">
    <property type="protein sequence ID" value="GGA73449.1"/>
    <property type="molecule type" value="Genomic_DNA"/>
</dbReference>
<dbReference type="InterPro" id="IPR001466">
    <property type="entry name" value="Beta-lactam-related"/>
</dbReference>
<dbReference type="Pfam" id="PF00144">
    <property type="entry name" value="Beta-lactamase"/>
    <property type="match status" value="1"/>
</dbReference>
<sequence>MAPAGWRLVRIEGGLVLAPPEDGSHIVVIDVPGADAGEAVAAAWEGSGLAMPWPVKLSAEQAPYDGWDLIHIFDYDVPKNERRFVTAAAHRAAGQWTVVLLSMDRAVLEKRGGEIATIGDQFLPKGYERENFADRRPHRLDQARLDQLRAFVRESQAALQIPGISIGIVQDGEVVMAEGFGVRQLGKDAPVDADTLYLVASTTKAMTTLMLGRLVDAGKLQWQDPVLGLMPGFALGDAATTARVRVEHLVCACTGLPRQDYEWLMEFRDASADSTLASLAKMQPTSGFGELYQYSNPLASAGGYVGGHVYSPGVEKGAAYDRAMQELVFNPLGMTRTTFDFSQAQAGNHARPHALDIDAVNVVTGMDVNYAIRPMRPAGGAWSSVNDMLRYVQLELDRGLLPDGSRLVSEAVIDERRKAKVAIGNEGAYGMGLIVDRRWGLEAVGHGGSLFGYKSNMVWLPEHGVGAVILANSDQASPLLGPFQRRLIELLFDGVPEAAAEVEAAARTEQEYLASQRAGVERPAGQEAAAALANRYHHPALGELAVRREPDGRLVFDFGEWSSEVGSRVESDGAQTYVMLRPFFMGRAFVVVEKVDGKATRLAFRTNQQEYIFQAR</sequence>
<gene>
    <name evidence="2" type="ORF">GCM10011521_09520</name>
</gene>
<feature type="domain" description="Beta-lactamase-related" evidence="1">
    <location>
        <begin position="148"/>
        <end position="476"/>
    </location>
</feature>
<dbReference type="Gene3D" id="3.40.710.10">
    <property type="entry name" value="DD-peptidase/beta-lactamase superfamily"/>
    <property type="match status" value="1"/>
</dbReference>
<keyword evidence="3" id="KW-1185">Reference proteome</keyword>
<dbReference type="InterPro" id="IPR050789">
    <property type="entry name" value="Diverse_Enzym_Activities"/>
</dbReference>
<comment type="caution">
    <text evidence="2">The sequence shown here is derived from an EMBL/GenBank/DDBJ whole genome shotgun (WGS) entry which is preliminary data.</text>
</comment>
<organism evidence="2 3">
    <name type="scientific">Arenimonas soli</name>
    <dbReference type="NCBI Taxonomy" id="2269504"/>
    <lineage>
        <taxon>Bacteria</taxon>
        <taxon>Pseudomonadati</taxon>
        <taxon>Pseudomonadota</taxon>
        <taxon>Gammaproteobacteria</taxon>
        <taxon>Lysobacterales</taxon>
        <taxon>Lysobacteraceae</taxon>
        <taxon>Arenimonas</taxon>
    </lineage>
</organism>
<dbReference type="PANTHER" id="PTHR43283:SF3">
    <property type="entry name" value="BETA-LACTAMASE FAMILY PROTEIN (AFU_ORTHOLOGUE AFUA_5G07500)"/>
    <property type="match status" value="1"/>
</dbReference>
<dbReference type="SUPFAM" id="SSF56601">
    <property type="entry name" value="beta-lactamase/transpeptidase-like"/>
    <property type="match status" value="1"/>
</dbReference>
<proteinExistence type="predicted"/>